<proteinExistence type="inferred from homology"/>
<name>A0A0L0MCI7_9BURK</name>
<dbReference type="SUPFAM" id="SSF49401">
    <property type="entry name" value="Bacterial adhesins"/>
    <property type="match status" value="1"/>
</dbReference>
<comment type="subcellular location">
    <subcellularLocation>
        <location evidence="1">Fimbrium</location>
    </subcellularLocation>
</comment>
<dbReference type="PANTHER" id="PTHR33420:SF3">
    <property type="entry name" value="FIMBRIAL SUBUNIT ELFA"/>
    <property type="match status" value="1"/>
</dbReference>
<evidence type="ECO:0000256" key="2">
    <source>
        <dbReference type="ARBA" id="ARBA00006671"/>
    </source>
</evidence>
<dbReference type="PATRIC" id="fig|242163.4.peg.6029"/>
<dbReference type="InterPro" id="IPR039458">
    <property type="entry name" value="FimA-like"/>
</dbReference>
<dbReference type="GO" id="GO:0009289">
    <property type="term" value="C:pilus"/>
    <property type="evidence" value="ECO:0007669"/>
    <property type="project" value="UniProtKB-SubCell"/>
</dbReference>
<keyword evidence="6" id="KW-1185">Reference proteome</keyword>
<dbReference type="GO" id="GO:0043709">
    <property type="term" value="P:cell adhesion involved in single-species biofilm formation"/>
    <property type="evidence" value="ECO:0007669"/>
    <property type="project" value="TreeGrafter"/>
</dbReference>
<gene>
    <name evidence="5" type="ORF">BVER_03674c</name>
</gene>
<organism evidence="5 6">
    <name type="scientific">Candidatus Burkholderia verschuerenii</name>
    <dbReference type="NCBI Taxonomy" id="242163"/>
    <lineage>
        <taxon>Bacteria</taxon>
        <taxon>Pseudomonadati</taxon>
        <taxon>Pseudomonadota</taxon>
        <taxon>Betaproteobacteria</taxon>
        <taxon>Burkholderiales</taxon>
        <taxon>Burkholderiaceae</taxon>
        <taxon>Burkholderia</taxon>
    </lineage>
</organism>
<dbReference type="Proteomes" id="UP000036959">
    <property type="component" value="Unassembled WGS sequence"/>
</dbReference>
<evidence type="ECO:0000313" key="6">
    <source>
        <dbReference type="Proteomes" id="UP000036959"/>
    </source>
</evidence>
<reference evidence="6" key="1">
    <citation type="submission" date="2015-06" db="EMBL/GenBank/DDBJ databases">
        <title>Comparative genomics of Burkholderia leaf nodule symbionts.</title>
        <authorList>
            <person name="Carlier A."/>
            <person name="Eberl L."/>
            <person name="Pinto-Carbo M."/>
        </authorList>
    </citation>
    <scope>NUCLEOTIDE SEQUENCE [LARGE SCALE GENOMIC DNA]</scope>
    <source>
        <strain evidence="6">UZHbot4</strain>
    </source>
</reference>
<dbReference type="PANTHER" id="PTHR33420">
    <property type="entry name" value="FIMBRIAL SUBUNIT ELFA-RELATED"/>
    <property type="match status" value="1"/>
</dbReference>
<keyword evidence="4" id="KW-0281">Fimbrium</keyword>
<keyword evidence="3" id="KW-0732">Signal</keyword>
<sequence length="215" mass="21785">MSGQVGSGRFAMCYSSLTVSRVGFSINTVTSVAQRHIKMKLASSVVAALLGLAAVSAYADPASNGGVLTINGALIASTCDVSGNSQGNNFIVTLPTLSASELSAAGSTGFDIALSNCTPATGSVRTFWEYGANTLADGNLLNNGTADSVEVQLVDYNKGQNVIDVSKADGAQNSQSVDIKGGSASLQYAAQYISPKGGAGAGSVTTKVTYSMIYQ</sequence>
<evidence type="ECO:0000256" key="4">
    <source>
        <dbReference type="ARBA" id="ARBA00023263"/>
    </source>
</evidence>
<comment type="caution">
    <text evidence="5">The sequence shown here is derived from an EMBL/GenBank/DDBJ whole genome shotgun (WGS) entry which is preliminary data.</text>
</comment>
<dbReference type="EMBL" id="LFJJ01000062">
    <property type="protein sequence ID" value="KND60427.1"/>
    <property type="molecule type" value="Genomic_DNA"/>
</dbReference>
<evidence type="ECO:0000313" key="5">
    <source>
        <dbReference type="EMBL" id="KND60427.1"/>
    </source>
</evidence>
<dbReference type="AlphaFoldDB" id="A0A0L0MCI7"/>
<evidence type="ECO:0000256" key="3">
    <source>
        <dbReference type="ARBA" id="ARBA00022729"/>
    </source>
</evidence>
<dbReference type="InterPro" id="IPR050263">
    <property type="entry name" value="Bact_Fimbrial_Adh_Pro"/>
</dbReference>
<protein>
    <submittedName>
        <fullName evidence="5">Fimbrial protein</fullName>
    </submittedName>
</protein>
<dbReference type="InterPro" id="IPR036937">
    <property type="entry name" value="Adhesion_dom_fimbrial_sf"/>
</dbReference>
<comment type="similarity">
    <text evidence="2">Belongs to the fimbrial protein family.</text>
</comment>
<evidence type="ECO:0000256" key="1">
    <source>
        <dbReference type="ARBA" id="ARBA00004561"/>
    </source>
</evidence>
<dbReference type="InterPro" id="IPR008966">
    <property type="entry name" value="Adhesion_dom_sf"/>
</dbReference>
<dbReference type="Pfam" id="PF16970">
    <property type="entry name" value="FimA"/>
    <property type="match status" value="1"/>
</dbReference>
<dbReference type="Gene3D" id="2.60.40.1090">
    <property type="entry name" value="Fimbrial-type adhesion domain"/>
    <property type="match status" value="1"/>
</dbReference>
<accession>A0A0L0MCI7</accession>